<evidence type="ECO:0000313" key="3">
    <source>
        <dbReference type="EMBL" id="KKM19531.1"/>
    </source>
</evidence>
<feature type="non-terminal residue" evidence="3">
    <location>
        <position position="88"/>
    </location>
</feature>
<feature type="region of interest" description="Disordered" evidence="1">
    <location>
        <begin position="27"/>
        <end position="63"/>
    </location>
</feature>
<gene>
    <name evidence="3" type="ORF">LCGC14_1654770</name>
</gene>
<comment type="caution">
    <text evidence="3">The sequence shown here is derived from an EMBL/GenBank/DDBJ whole genome shotgun (WGS) entry which is preliminary data.</text>
</comment>
<feature type="transmembrane region" description="Helical" evidence="2">
    <location>
        <begin position="6"/>
        <end position="22"/>
    </location>
</feature>
<protein>
    <submittedName>
        <fullName evidence="3">Uncharacterized protein</fullName>
    </submittedName>
</protein>
<accession>A0A0F9HVU7</accession>
<keyword evidence="2" id="KW-0812">Transmembrane</keyword>
<organism evidence="3">
    <name type="scientific">marine sediment metagenome</name>
    <dbReference type="NCBI Taxonomy" id="412755"/>
    <lineage>
        <taxon>unclassified sequences</taxon>
        <taxon>metagenomes</taxon>
        <taxon>ecological metagenomes</taxon>
    </lineage>
</organism>
<keyword evidence="2" id="KW-1133">Transmembrane helix</keyword>
<dbReference type="AlphaFoldDB" id="A0A0F9HVU7"/>
<evidence type="ECO:0000256" key="1">
    <source>
        <dbReference type="SAM" id="MobiDB-lite"/>
    </source>
</evidence>
<reference evidence="3" key="1">
    <citation type="journal article" date="2015" name="Nature">
        <title>Complex archaea that bridge the gap between prokaryotes and eukaryotes.</title>
        <authorList>
            <person name="Spang A."/>
            <person name="Saw J.H."/>
            <person name="Jorgensen S.L."/>
            <person name="Zaremba-Niedzwiedzka K."/>
            <person name="Martijn J."/>
            <person name="Lind A.E."/>
            <person name="van Eijk R."/>
            <person name="Schleper C."/>
            <person name="Guy L."/>
            <person name="Ettema T.J."/>
        </authorList>
    </citation>
    <scope>NUCLEOTIDE SEQUENCE</scope>
</reference>
<dbReference type="EMBL" id="LAZR01013966">
    <property type="protein sequence ID" value="KKM19531.1"/>
    <property type="molecule type" value="Genomic_DNA"/>
</dbReference>
<proteinExistence type="predicted"/>
<keyword evidence="2" id="KW-0472">Membrane</keyword>
<evidence type="ECO:0000256" key="2">
    <source>
        <dbReference type="SAM" id="Phobius"/>
    </source>
</evidence>
<sequence length="88" mass="9382">MSKGPIILGIGSVIAAFGYFWNRKKEAQAEGEATGMPSEAEEETPEEATGMPSEAEEGTPAKGRVVTVSIKNPPSAAQQWQLTIYDVN</sequence>
<name>A0A0F9HVU7_9ZZZZ</name>